<keyword evidence="3" id="KW-1185">Reference proteome</keyword>
<sequence>MVSKEADIRNAIWQLAFQFKVSSKKAIRQYGLPLNGMHVRILHMIGATPACTANRIVLASGRDKAQITRLLKELESMLLIQRTPNPDDKRSQIVSLSEKGEALMARAREAEQDVVTRLLKGMKKDEIDRFVGLAGRMLDNLREE</sequence>
<accession>A0ABT2R3Y7</accession>
<dbReference type="InterPro" id="IPR000835">
    <property type="entry name" value="HTH_MarR-typ"/>
</dbReference>
<dbReference type="EMBL" id="ARXS01000032">
    <property type="protein sequence ID" value="MCU5784503.1"/>
    <property type="molecule type" value="Genomic_DNA"/>
</dbReference>
<dbReference type="PRINTS" id="PR00598">
    <property type="entry name" value="HTHMARR"/>
</dbReference>
<dbReference type="InterPro" id="IPR036388">
    <property type="entry name" value="WH-like_DNA-bd_sf"/>
</dbReference>
<organism evidence="2 3">
    <name type="scientific">Alloalcanivorax balearicus MACL04</name>
    <dbReference type="NCBI Taxonomy" id="1177182"/>
    <lineage>
        <taxon>Bacteria</taxon>
        <taxon>Pseudomonadati</taxon>
        <taxon>Pseudomonadota</taxon>
        <taxon>Gammaproteobacteria</taxon>
        <taxon>Oceanospirillales</taxon>
        <taxon>Alcanivoracaceae</taxon>
        <taxon>Alloalcanivorax</taxon>
    </lineage>
</organism>
<dbReference type="PANTHER" id="PTHR33164">
    <property type="entry name" value="TRANSCRIPTIONAL REGULATOR, MARR FAMILY"/>
    <property type="match status" value="1"/>
</dbReference>
<dbReference type="PROSITE" id="PS50995">
    <property type="entry name" value="HTH_MARR_2"/>
    <property type="match status" value="1"/>
</dbReference>
<dbReference type="SUPFAM" id="SSF46785">
    <property type="entry name" value="Winged helix' DNA-binding domain"/>
    <property type="match status" value="1"/>
</dbReference>
<protein>
    <submittedName>
        <fullName evidence="2">Transcriptional regulator</fullName>
    </submittedName>
</protein>
<name>A0ABT2R3Y7_9GAMM</name>
<gene>
    <name evidence="2" type="ORF">MA04_03803</name>
</gene>
<comment type="caution">
    <text evidence="2">The sequence shown here is derived from an EMBL/GenBank/DDBJ whole genome shotgun (WGS) entry which is preliminary data.</text>
</comment>
<dbReference type="InterPro" id="IPR036390">
    <property type="entry name" value="WH_DNA-bd_sf"/>
</dbReference>
<evidence type="ECO:0000313" key="3">
    <source>
        <dbReference type="Proteomes" id="UP001064106"/>
    </source>
</evidence>
<dbReference type="InterPro" id="IPR039422">
    <property type="entry name" value="MarR/SlyA-like"/>
</dbReference>
<dbReference type="Proteomes" id="UP001064106">
    <property type="component" value="Unassembled WGS sequence"/>
</dbReference>
<feature type="domain" description="HTH marR-type" evidence="1">
    <location>
        <begin position="5"/>
        <end position="139"/>
    </location>
</feature>
<proteinExistence type="predicted"/>
<dbReference type="SMART" id="SM00347">
    <property type="entry name" value="HTH_MARR"/>
    <property type="match status" value="1"/>
</dbReference>
<reference evidence="2" key="1">
    <citation type="submission" date="2012-09" db="EMBL/GenBank/DDBJ databases">
        <title>Genome Sequence of alkane-degrading Bacterium Alcanivorax balearicus MACL04.</title>
        <authorList>
            <person name="Lai Q."/>
            <person name="Shao Z."/>
        </authorList>
    </citation>
    <scope>NUCLEOTIDE SEQUENCE</scope>
    <source>
        <strain evidence="2">MACL04</strain>
    </source>
</reference>
<evidence type="ECO:0000313" key="2">
    <source>
        <dbReference type="EMBL" id="MCU5784503.1"/>
    </source>
</evidence>
<dbReference type="Gene3D" id="1.10.10.10">
    <property type="entry name" value="Winged helix-like DNA-binding domain superfamily/Winged helix DNA-binding domain"/>
    <property type="match status" value="1"/>
</dbReference>
<evidence type="ECO:0000259" key="1">
    <source>
        <dbReference type="PROSITE" id="PS50995"/>
    </source>
</evidence>
<dbReference type="PANTHER" id="PTHR33164:SF43">
    <property type="entry name" value="HTH-TYPE TRANSCRIPTIONAL REPRESSOR YETL"/>
    <property type="match status" value="1"/>
</dbReference>
<dbReference type="Pfam" id="PF12802">
    <property type="entry name" value="MarR_2"/>
    <property type="match status" value="1"/>
</dbReference>